<evidence type="ECO:0000313" key="4">
    <source>
        <dbReference type="Proteomes" id="UP000428333"/>
    </source>
</evidence>
<comment type="caution">
    <text evidence="3">The sequence shown here is derived from an EMBL/GenBank/DDBJ whole genome shotgun (WGS) entry which is preliminary data.</text>
</comment>
<evidence type="ECO:0000256" key="1">
    <source>
        <dbReference type="SAM" id="MobiDB-lite"/>
    </source>
</evidence>
<dbReference type="PANTHER" id="PTHR12975">
    <property type="entry name" value="TRANSPORT PROTEIN TRAPP"/>
    <property type="match status" value="1"/>
</dbReference>
<keyword evidence="4" id="KW-1185">Reference proteome</keyword>
<proteinExistence type="predicted"/>
<dbReference type="InterPro" id="IPR011990">
    <property type="entry name" value="TPR-like_helical_dom_sf"/>
</dbReference>
<dbReference type="GO" id="GO:1990072">
    <property type="term" value="C:TRAPPIII protein complex"/>
    <property type="evidence" value="ECO:0007669"/>
    <property type="project" value="TreeGrafter"/>
</dbReference>
<dbReference type="Gene3D" id="1.25.40.10">
    <property type="entry name" value="Tetratricopeptide repeat domain"/>
    <property type="match status" value="1"/>
</dbReference>
<reference evidence="3 4" key="1">
    <citation type="journal article" date="2019" name="Genome Biol. Evol.">
        <title>The Rhododendron genome and chromosomal organization provide insight into shared whole-genome duplications across the heath family (Ericaceae).</title>
        <authorList>
            <person name="Soza V.L."/>
            <person name="Lindsley D."/>
            <person name="Waalkes A."/>
            <person name="Ramage E."/>
            <person name="Patwardhan R.P."/>
            <person name="Burton J.N."/>
            <person name="Adey A."/>
            <person name="Kumar A."/>
            <person name="Qiu R."/>
            <person name="Shendure J."/>
            <person name="Hall B."/>
        </authorList>
    </citation>
    <scope>NUCLEOTIDE SEQUENCE [LARGE SCALE GENOMIC DNA]</scope>
    <source>
        <strain evidence="3">RSF 1966-606</strain>
    </source>
</reference>
<dbReference type="PANTHER" id="PTHR12975:SF6">
    <property type="entry name" value="TRAFFICKING PROTEIN PARTICLE COMPLEX SUBUNIT 8"/>
    <property type="match status" value="1"/>
</dbReference>
<evidence type="ECO:0000256" key="2">
    <source>
        <dbReference type="SAM" id="Phobius"/>
    </source>
</evidence>
<accession>A0A6A4KDP8</accession>
<dbReference type="EMBL" id="QEFC01003773">
    <property type="protein sequence ID" value="KAE9446343.1"/>
    <property type="molecule type" value="Genomic_DNA"/>
</dbReference>
<feature type="region of interest" description="Disordered" evidence="1">
    <location>
        <begin position="1073"/>
        <end position="1096"/>
    </location>
</feature>
<feature type="non-terminal residue" evidence="3">
    <location>
        <position position="1"/>
    </location>
</feature>
<keyword evidence="2" id="KW-0472">Membrane</keyword>
<evidence type="ECO:0000313" key="3">
    <source>
        <dbReference type="EMBL" id="KAE9446343.1"/>
    </source>
</evidence>
<feature type="transmembrane region" description="Helical" evidence="2">
    <location>
        <begin position="1143"/>
        <end position="1165"/>
    </location>
</feature>
<dbReference type="SUPFAM" id="SSF48452">
    <property type="entry name" value="TPR-like"/>
    <property type="match status" value="1"/>
</dbReference>
<keyword evidence="2" id="KW-1133">Transmembrane helix</keyword>
<feature type="compositionally biased region" description="Low complexity" evidence="1">
    <location>
        <begin position="1077"/>
        <end position="1091"/>
    </location>
</feature>
<keyword evidence="2" id="KW-0812">Transmembrane</keyword>
<dbReference type="InterPro" id="IPR024420">
    <property type="entry name" value="TRAPP_III_complex_Trs85"/>
</dbReference>
<dbReference type="Proteomes" id="UP000428333">
    <property type="component" value="Linkage Group LG13"/>
</dbReference>
<dbReference type="AlphaFoldDB" id="A0A6A4KDP8"/>
<sequence length="1198" mass="135702">MQTKIKSFPQSKDVVLNKKTKSRKVLGSYSTIFDSDPIIFNLECNMRLAWGFHSSLQTGFLEPVELRGQKSYENREIDSILSCNKRLKERKIGRGRGRGEIARINWFHRREKENRLEQKWGFPPPGVNRSRETRMKAKDLITPEACRRIAEDSLGERKVAEIKTIDDGRANFTPLYVRSVLEGSSTFETFSVGVQWDSTLEFGVFFGPEPRRALVVVLGQPDEEMADPANSPLGRMLLDEISPVVMVAKERLKQVITNAGEKDISDLCTEPPQIETVLTSLVVVSSKDEEPINKFIDLFNTDQLPSLLNDGAMDPQIMKYYLLLHDNQDGTPEKATKILSEMRNTFGSNDCGLMCINSSQDGLEEHQENPWALHKAESSPGQHLGCFLNNDDRDEVAVTRKGFRNQIKNLWWRKGKEDTPDSLNGPMYTFSSIESQIRVLGDYAFMLRDYDLALSNYRLLSTDYKLDKSWNRYAGVQEMMGLTYFLFDQSRKDAEYCMENAFNTYLKMGLSGQRNATRCGLWWVEMLKTRDQFKEAAAVYLRISGTSACGCDVEQASYCYLFAKPPMLRKYGFHLVLSGDLYKKCDQMKHAIRTYRRALTVFKGTKWSHIRDHVHFHIGKWYAFLGMSDVAVKHIMEVLACGHQSKTTQELFLRDFFQIVQKTGKTFEVLRLQLPVIDMPSLKVVYEDHRTYASSEASLEEDMVPASSAIRNNWLESQPKLALKKYKESNVSVAGEAIKVEIGFKNPLQIPISVSSVSLICEHSVRSDETEAAKKVIYFYAADANCLTTENQSDDQVRNVDTSGECSSEKSPFTVSEVDISLGGGQTLLLTFLLTLPIVLGQNMKMKISHPRYLIIGNQEVMDMEFPACLERKTKSAWSDEHAKTNYTHDERDALVYGETPFTWPLWLRAATHGNISLYLTLYYEMGDTSTVMKYRILRMHYNLEDKFKDFQIQQLSSFGNNWEISLLQPLDAIFPSELLLAGQALSCFFNSRLLLLAQNARKSAITKDKDSAVGAVGLQRDLISVYSIASTSPIWWLVEGPRTIQHNFSASFCEIKLKMTIHNSSNEVASIRIETSDSTSSSNTTASVPSGNEEGWHDISLLNDVKVSSIGKPPSQECVSPFIWSGASSPISNLSRCPQLKFLYSFVSFLLGHMICQIMSYIGLFHPPMIKGLEQGSLRGHAKGILIVLPCCNRLEH</sequence>
<gene>
    <name evidence="3" type="ORF">C3L33_21763</name>
</gene>
<name>A0A6A4KDP8_9ERIC</name>
<dbReference type="Pfam" id="PF12739">
    <property type="entry name" value="TRAPPC-Trs85"/>
    <property type="match status" value="2"/>
</dbReference>
<dbReference type="OrthoDB" id="437922at2759"/>
<organism evidence="3 4">
    <name type="scientific">Rhododendron williamsianum</name>
    <dbReference type="NCBI Taxonomy" id="262921"/>
    <lineage>
        <taxon>Eukaryota</taxon>
        <taxon>Viridiplantae</taxon>
        <taxon>Streptophyta</taxon>
        <taxon>Embryophyta</taxon>
        <taxon>Tracheophyta</taxon>
        <taxon>Spermatophyta</taxon>
        <taxon>Magnoliopsida</taxon>
        <taxon>eudicotyledons</taxon>
        <taxon>Gunneridae</taxon>
        <taxon>Pentapetalae</taxon>
        <taxon>asterids</taxon>
        <taxon>Ericales</taxon>
        <taxon>Ericaceae</taxon>
        <taxon>Ericoideae</taxon>
        <taxon>Rhodoreae</taxon>
        <taxon>Rhododendron</taxon>
    </lineage>
</organism>
<protein>
    <submittedName>
        <fullName evidence="3">Uncharacterized protein</fullName>
    </submittedName>
</protein>